<dbReference type="EMBL" id="AP008230">
    <property type="protein sequence ID" value="BAE86459.1"/>
    <property type="molecule type" value="Genomic_DNA"/>
</dbReference>
<name>Q24ND3_DESHY</name>
<proteinExistence type="predicted"/>
<keyword evidence="1" id="KW-1133">Transmembrane helix</keyword>
<dbReference type="AlphaFoldDB" id="Q24ND3"/>
<evidence type="ECO:0000313" key="3">
    <source>
        <dbReference type="Proteomes" id="UP000001946"/>
    </source>
</evidence>
<keyword evidence="3" id="KW-1185">Reference proteome</keyword>
<evidence type="ECO:0000313" key="2">
    <source>
        <dbReference type="EMBL" id="BAE86459.1"/>
    </source>
</evidence>
<feature type="transmembrane region" description="Helical" evidence="1">
    <location>
        <begin position="7"/>
        <end position="25"/>
    </location>
</feature>
<accession>Q24ND3</accession>
<protein>
    <submittedName>
        <fullName evidence="2">Uncharacterized protein</fullName>
    </submittedName>
</protein>
<organism evidence="2 3">
    <name type="scientific">Desulfitobacterium hafniense (strain Y51)</name>
    <dbReference type="NCBI Taxonomy" id="138119"/>
    <lineage>
        <taxon>Bacteria</taxon>
        <taxon>Bacillati</taxon>
        <taxon>Bacillota</taxon>
        <taxon>Clostridia</taxon>
        <taxon>Eubacteriales</taxon>
        <taxon>Desulfitobacteriaceae</taxon>
        <taxon>Desulfitobacterium</taxon>
    </lineage>
</organism>
<dbReference type="KEGG" id="dsy:DSY4670"/>
<dbReference type="Proteomes" id="UP000001946">
    <property type="component" value="Chromosome"/>
</dbReference>
<gene>
    <name evidence="2" type="ordered locus">DSY4670</name>
</gene>
<reference evidence="2 3" key="1">
    <citation type="journal article" date="2006" name="J. Bacteriol.">
        <title>Complete genome sequence of the dehalorespiring bacterium Desulfitobacterium hafniense Y51 and comparison with Dehalococcoides ethenogenes 195.</title>
        <authorList>
            <person name="Nonaka H."/>
            <person name="Keresztes G."/>
            <person name="Shinoda Y."/>
            <person name="Ikenaga Y."/>
            <person name="Abe M."/>
            <person name="Naito K."/>
            <person name="Inatomi K."/>
            <person name="Furukawa K."/>
            <person name="Inui M."/>
            <person name="Yukawa H."/>
        </authorList>
    </citation>
    <scope>NUCLEOTIDE SEQUENCE [LARGE SCALE GENOMIC DNA]</scope>
    <source>
        <strain evidence="2 3">Y51</strain>
    </source>
</reference>
<dbReference type="STRING" id="138119.DSY4670"/>
<sequence>MLCRRSIFSGSCFFFWCYIMLHSSAPFFRKTKKALPFFARQRLFVLLFSCIAHSILLQQKTALQLHKKPKGTICLFTFSFIPS</sequence>
<keyword evidence="1" id="KW-0472">Membrane</keyword>
<feature type="transmembrane region" description="Helical" evidence="1">
    <location>
        <begin position="37"/>
        <end position="57"/>
    </location>
</feature>
<keyword evidence="1" id="KW-0812">Transmembrane</keyword>
<evidence type="ECO:0000256" key="1">
    <source>
        <dbReference type="SAM" id="Phobius"/>
    </source>
</evidence>
<dbReference type="HOGENOM" id="CLU_2537090_0_0_9"/>